<evidence type="ECO:0000256" key="3">
    <source>
        <dbReference type="ARBA" id="ARBA00022741"/>
    </source>
</evidence>
<proteinExistence type="predicted"/>
<protein>
    <recommendedName>
        <fullName evidence="7">Protein kinase domain-containing protein</fullName>
    </recommendedName>
</protein>
<dbReference type="GO" id="GO:0003713">
    <property type="term" value="F:transcription coactivator activity"/>
    <property type="evidence" value="ECO:0007669"/>
    <property type="project" value="TreeGrafter"/>
</dbReference>
<dbReference type="Gene3D" id="1.10.510.10">
    <property type="entry name" value="Transferase(Phosphotransferase) domain 1"/>
    <property type="match status" value="1"/>
</dbReference>
<dbReference type="Gene3D" id="3.30.200.20">
    <property type="entry name" value="Phosphorylase Kinase, domain 1"/>
    <property type="match status" value="1"/>
</dbReference>
<dbReference type="GO" id="GO:0004713">
    <property type="term" value="F:protein tyrosine kinase activity"/>
    <property type="evidence" value="ECO:0007669"/>
    <property type="project" value="TreeGrafter"/>
</dbReference>
<organism evidence="8 9">
    <name type="scientific">Scophthalmus maximus</name>
    <name type="common">Turbot</name>
    <name type="synonym">Psetta maxima</name>
    <dbReference type="NCBI Taxonomy" id="52904"/>
    <lineage>
        <taxon>Eukaryota</taxon>
        <taxon>Metazoa</taxon>
        <taxon>Chordata</taxon>
        <taxon>Craniata</taxon>
        <taxon>Vertebrata</taxon>
        <taxon>Euteleostomi</taxon>
        <taxon>Actinopterygii</taxon>
        <taxon>Neopterygii</taxon>
        <taxon>Teleostei</taxon>
        <taxon>Neoteleostei</taxon>
        <taxon>Acanthomorphata</taxon>
        <taxon>Carangaria</taxon>
        <taxon>Pleuronectiformes</taxon>
        <taxon>Pleuronectoidei</taxon>
        <taxon>Scophthalmidae</taxon>
        <taxon>Scophthalmus</taxon>
    </lineage>
</organism>
<dbReference type="GO" id="GO:0045944">
    <property type="term" value="P:positive regulation of transcription by RNA polymerase II"/>
    <property type="evidence" value="ECO:0007669"/>
    <property type="project" value="TreeGrafter"/>
</dbReference>
<evidence type="ECO:0000313" key="9">
    <source>
        <dbReference type="Proteomes" id="UP000438429"/>
    </source>
</evidence>
<dbReference type="GO" id="GO:0046332">
    <property type="term" value="F:SMAD binding"/>
    <property type="evidence" value="ECO:0007669"/>
    <property type="project" value="TreeGrafter"/>
</dbReference>
<dbReference type="AlphaFoldDB" id="A0A6A4SIP5"/>
<feature type="transmembrane region" description="Helical" evidence="6">
    <location>
        <begin position="471"/>
        <end position="500"/>
    </location>
</feature>
<dbReference type="InterPro" id="IPR050494">
    <property type="entry name" value="Ser_Thr_dual-spec_kinase"/>
</dbReference>
<evidence type="ECO:0000256" key="2">
    <source>
        <dbReference type="ARBA" id="ARBA00022679"/>
    </source>
</evidence>
<dbReference type="GO" id="GO:0004674">
    <property type="term" value="F:protein serine/threonine kinase activity"/>
    <property type="evidence" value="ECO:0007669"/>
    <property type="project" value="UniProtKB-KW"/>
</dbReference>
<keyword evidence="6" id="KW-1133">Transmembrane helix</keyword>
<evidence type="ECO:0000313" key="8">
    <source>
        <dbReference type="EMBL" id="KAF0032465.1"/>
    </source>
</evidence>
<accession>A0A6A4SIP5</accession>
<gene>
    <name evidence="8" type="ORF">F2P81_014755</name>
</gene>
<keyword evidence="4" id="KW-0418">Kinase</keyword>
<keyword evidence="5" id="KW-0067">ATP-binding</keyword>
<evidence type="ECO:0000256" key="5">
    <source>
        <dbReference type="ARBA" id="ARBA00022840"/>
    </source>
</evidence>
<keyword evidence="2" id="KW-0808">Transferase</keyword>
<dbReference type="InterPro" id="IPR011009">
    <property type="entry name" value="Kinase-like_dom_sf"/>
</dbReference>
<name>A0A6A4SIP5_SCOMX</name>
<dbReference type="PROSITE" id="PS50011">
    <property type="entry name" value="PROTEIN_KINASE_DOM"/>
    <property type="match status" value="1"/>
</dbReference>
<keyword evidence="6" id="KW-0812">Transmembrane</keyword>
<dbReference type="Proteomes" id="UP000438429">
    <property type="component" value="Unassembled WGS sequence"/>
</dbReference>
<evidence type="ECO:0000259" key="7">
    <source>
        <dbReference type="PROSITE" id="PS50011"/>
    </source>
</evidence>
<comment type="caution">
    <text evidence="8">The sequence shown here is derived from an EMBL/GenBank/DDBJ whole genome shotgun (WGS) entry which is preliminary data.</text>
</comment>
<dbReference type="EMBL" id="VEVO01000013">
    <property type="protein sequence ID" value="KAF0032465.1"/>
    <property type="molecule type" value="Genomic_DNA"/>
</dbReference>
<dbReference type="InterPro" id="IPR000719">
    <property type="entry name" value="Prot_kinase_dom"/>
</dbReference>
<dbReference type="PANTHER" id="PTHR24058:SF53">
    <property type="entry name" value="HOMEODOMAIN-INTERACTING PROTEIN KINASE 2"/>
    <property type="match status" value="1"/>
</dbReference>
<reference evidence="8 9" key="1">
    <citation type="submission" date="2019-06" db="EMBL/GenBank/DDBJ databases">
        <title>Draft genomes of female and male turbot (Scophthalmus maximus).</title>
        <authorList>
            <person name="Xu H."/>
            <person name="Xu X.-W."/>
            <person name="Shao C."/>
            <person name="Chen S."/>
        </authorList>
    </citation>
    <scope>NUCLEOTIDE SEQUENCE [LARGE SCALE GENOMIC DNA]</scope>
    <source>
        <strain evidence="8">Ysfricsl-2016a</strain>
        <tissue evidence="8">Blood</tissue>
    </source>
</reference>
<feature type="transmembrane region" description="Helical" evidence="6">
    <location>
        <begin position="204"/>
        <end position="228"/>
    </location>
</feature>
<dbReference type="GO" id="GO:0003714">
    <property type="term" value="F:transcription corepressor activity"/>
    <property type="evidence" value="ECO:0007669"/>
    <property type="project" value="TreeGrafter"/>
</dbReference>
<dbReference type="GO" id="GO:0042771">
    <property type="term" value="P:intrinsic apoptotic signaling pathway in response to DNA damage by p53 class mediator"/>
    <property type="evidence" value="ECO:0007669"/>
    <property type="project" value="TreeGrafter"/>
</dbReference>
<dbReference type="GO" id="GO:0007224">
    <property type="term" value="P:smoothened signaling pathway"/>
    <property type="evidence" value="ECO:0007669"/>
    <property type="project" value="TreeGrafter"/>
</dbReference>
<dbReference type="SMART" id="SM00220">
    <property type="entry name" value="S_TKc"/>
    <property type="match status" value="1"/>
</dbReference>
<keyword evidence="3" id="KW-0547">Nucleotide-binding</keyword>
<evidence type="ECO:0000256" key="1">
    <source>
        <dbReference type="ARBA" id="ARBA00022527"/>
    </source>
</evidence>
<dbReference type="GO" id="GO:0005737">
    <property type="term" value="C:cytoplasm"/>
    <property type="evidence" value="ECO:0007669"/>
    <property type="project" value="TreeGrafter"/>
</dbReference>
<evidence type="ECO:0000256" key="6">
    <source>
        <dbReference type="SAM" id="Phobius"/>
    </source>
</evidence>
<keyword evidence="6" id="KW-0472">Membrane</keyword>
<dbReference type="GO" id="GO:0005524">
    <property type="term" value="F:ATP binding"/>
    <property type="evidence" value="ECO:0007669"/>
    <property type="project" value="UniProtKB-KW"/>
</dbReference>
<dbReference type="Pfam" id="PF00069">
    <property type="entry name" value="Pkinase"/>
    <property type="match status" value="1"/>
</dbReference>
<dbReference type="SUPFAM" id="SSF56112">
    <property type="entry name" value="Protein kinase-like (PK-like)"/>
    <property type="match status" value="1"/>
</dbReference>
<dbReference type="PROSITE" id="PS00108">
    <property type="entry name" value="PROTEIN_KINASE_ST"/>
    <property type="match status" value="1"/>
</dbReference>
<sequence>MADRLTADKQETREIEEIEVENGDLLNISSSCYLILDFMGEGQFGEVALCMNLITAQDMALKIFKTEEGFNTKREINMLDVLSALDPVKTNVVHYFEQFTHKGHTCLAFEKLDRNLIQLFADRQYQPLSVGEIRPIAHQLLKAIDALRGLGVIHCDLKPDNIMLVNHEDQPFSVKLIDFGLSRMTSEMGRGMTMQTLGYRAPEIILGLPISTAIDIWALGCVLAFLFISEHMFGICCEYQMVRSIVDVLGQPDYDLLSEGYFTRTFFKENRHWDHPKWLLKTPLEYQQETGKVPEPIWKVCPLDKMVTIYPMVQEYIEMADRITFVSLLKGLLQMDPERRSTPTGALAHPFLSMVHLEKERRPSSYVYTSFKTMTDCQMDDSEGNNITRPNSKDSAAPVFNDITSLPDSVEIVSVGESRPRLAPMETVQTCLMEQHLLELKVAQLKGNQLYAEMQPEVIRPRRRRLLMGQLMAVIVASSAFVVTAANGVTPILMALMSVFT</sequence>
<keyword evidence="1" id="KW-0723">Serine/threonine-protein kinase</keyword>
<dbReference type="PANTHER" id="PTHR24058">
    <property type="entry name" value="DUAL SPECIFICITY PROTEIN KINASE"/>
    <property type="match status" value="1"/>
</dbReference>
<evidence type="ECO:0000256" key="4">
    <source>
        <dbReference type="ARBA" id="ARBA00022777"/>
    </source>
</evidence>
<feature type="domain" description="Protein kinase" evidence="7">
    <location>
        <begin position="33"/>
        <end position="352"/>
    </location>
</feature>
<dbReference type="GO" id="GO:0016605">
    <property type="term" value="C:PML body"/>
    <property type="evidence" value="ECO:0007669"/>
    <property type="project" value="TreeGrafter"/>
</dbReference>
<dbReference type="InterPro" id="IPR008271">
    <property type="entry name" value="Ser/Thr_kinase_AS"/>
</dbReference>